<feature type="transmembrane region" description="Helical" evidence="2">
    <location>
        <begin position="20"/>
        <end position="40"/>
    </location>
</feature>
<evidence type="ECO:0000313" key="3">
    <source>
        <dbReference type="EMBL" id="MCT8991763.1"/>
    </source>
</evidence>
<dbReference type="AlphaFoldDB" id="A0A9X3B7H2"/>
<proteinExistence type="predicted"/>
<protein>
    <submittedName>
        <fullName evidence="3">Uncharacterized protein</fullName>
    </submittedName>
</protein>
<accession>A0A9X3B7H2</accession>
<comment type="caution">
    <text evidence="3">The sequence shown here is derived from an EMBL/GenBank/DDBJ whole genome shotgun (WGS) entry which is preliminary data.</text>
</comment>
<dbReference type="RefSeq" id="WP_261516704.1">
    <property type="nucleotide sequence ID" value="NZ_JAODNV010000019.1"/>
</dbReference>
<keyword evidence="2" id="KW-0812">Transmembrane</keyword>
<dbReference type="EMBL" id="JAODNV010000019">
    <property type="protein sequence ID" value="MCT8991763.1"/>
    <property type="molecule type" value="Genomic_DNA"/>
</dbReference>
<keyword evidence="4" id="KW-1185">Reference proteome</keyword>
<name>A0A9X3B7H2_9HYPH</name>
<evidence type="ECO:0000256" key="1">
    <source>
        <dbReference type="SAM" id="MobiDB-lite"/>
    </source>
</evidence>
<evidence type="ECO:0000313" key="4">
    <source>
        <dbReference type="Proteomes" id="UP001149009"/>
    </source>
</evidence>
<dbReference type="Proteomes" id="UP001149009">
    <property type="component" value="Unassembled WGS sequence"/>
</dbReference>
<feature type="region of interest" description="Disordered" evidence="1">
    <location>
        <begin position="113"/>
        <end position="136"/>
    </location>
</feature>
<gene>
    <name evidence="3" type="ORF">NYR54_15940</name>
</gene>
<keyword evidence="2" id="KW-0472">Membrane</keyword>
<sequence>MIGAEPHRPIVVRVPRWQPVLLACVVIIVGIHGAFARAFWSSGEPDSVLEFRLFKFPIRSHPRLEAHSRDGFAAGALDGCGQAAIVSLPPFIPLKAMEKCDLSGMAAESLPFRLDKDTAPRAPPVASRLPGTDSNR</sequence>
<reference evidence="3" key="1">
    <citation type="submission" date="2022-08" db="EMBL/GenBank/DDBJ databases">
        <title>Chelativorans sichuanense sp. nov., a paraffin oil-degrading bacterium isolated from a mixture of oil-based drill cuttings and paddy soil.</title>
        <authorList>
            <person name="Yu J."/>
            <person name="Liu H."/>
            <person name="Chen Q."/>
        </authorList>
    </citation>
    <scope>NUCLEOTIDE SEQUENCE</scope>
    <source>
        <strain evidence="3">SCAU 2101</strain>
    </source>
</reference>
<evidence type="ECO:0000256" key="2">
    <source>
        <dbReference type="SAM" id="Phobius"/>
    </source>
</evidence>
<keyword evidence="2" id="KW-1133">Transmembrane helix</keyword>
<organism evidence="3 4">
    <name type="scientific">Chelativorans petroleitrophicus</name>
    <dbReference type="NCBI Taxonomy" id="2975484"/>
    <lineage>
        <taxon>Bacteria</taxon>
        <taxon>Pseudomonadati</taxon>
        <taxon>Pseudomonadota</taxon>
        <taxon>Alphaproteobacteria</taxon>
        <taxon>Hyphomicrobiales</taxon>
        <taxon>Phyllobacteriaceae</taxon>
        <taxon>Chelativorans</taxon>
    </lineage>
</organism>